<dbReference type="InterPro" id="IPR029064">
    <property type="entry name" value="Ribosomal_eL30-like_sf"/>
</dbReference>
<dbReference type="HOGENOM" id="CLU_021322_3_2_0"/>
<evidence type="ECO:0000256" key="1">
    <source>
        <dbReference type="ARBA" id="ARBA00007228"/>
    </source>
</evidence>
<dbReference type="OrthoDB" id="9794400at2"/>
<evidence type="ECO:0000256" key="2">
    <source>
        <dbReference type="ARBA" id="ARBA00022603"/>
    </source>
</evidence>
<dbReference type="InterPro" id="IPR029028">
    <property type="entry name" value="Alpha/beta_knot_MTases"/>
</dbReference>
<keyword evidence="2 5" id="KW-0489">Methyltransferase</keyword>
<dbReference type="CDD" id="cd18095">
    <property type="entry name" value="SpoU-like_rRNA-MTase"/>
    <property type="match status" value="1"/>
</dbReference>
<dbReference type="GO" id="GO:0005737">
    <property type="term" value="C:cytoplasm"/>
    <property type="evidence" value="ECO:0007669"/>
    <property type="project" value="UniProtKB-ARBA"/>
</dbReference>
<dbReference type="STRING" id="926569.ANT_26460"/>
<dbReference type="InterPro" id="IPR029026">
    <property type="entry name" value="tRNA_m1G_MTases_N"/>
</dbReference>
<feature type="domain" description="RNA 2-O ribose methyltransferase substrate binding" evidence="4">
    <location>
        <begin position="34"/>
        <end position="108"/>
    </location>
</feature>
<gene>
    <name evidence="5" type="ordered locus">ANT_26460</name>
</gene>
<dbReference type="Proteomes" id="UP000008922">
    <property type="component" value="Chromosome"/>
</dbReference>
<dbReference type="InterPro" id="IPR001537">
    <property type="entry name" value="SpoU_MeTrfase"/>
</dbReference>
<dbReference type="AlphaFoldDB" id="E8N0C3"/>
<protein>
    <submittedName>
        <fullName evidence="5">RNA methyltransferase</fullName>
        <ecNumber evidence="5">2.1.1.-</ecNumber>
    </submittedName>
</protein>
<sequence>MPVEKITSLHNPRIQSIRALIQRREERRERGWFVAEGVRLVEEGVQAGWQAVMALYSADLSARGQALLPALHAQGAEVFEVPASLLKQISDTETPQGILTVFARRVYSLPEPLDFVVIADNLRDPGNLGTLLRSAAAAGAQTVWLTPGTVDAFSPKVLRAGMGAHFRLPVQEVSLEWMRDFRHQHPGMHLYLAEAENGTPCWDTDLTQPLALVIGGEAEGASLEMRALVDGNITIPMPGKSESLNAAVAAGILLFEVVRQRRQAP</sequence>
<dbReference type="PANTHER" id="PTHR43191">
    <property type="entry name" value="RRNA METHYLTRANSFERASE 3"/>
    <property type="match status" value="1"/>
</dbReference>
<dbReference type="Gene3D" id="3.40.1280.10">
    <property type="match status" value="1"/>
</dbReference>
<dbReference type="PANTHER" id="PTHR43191:SF2">
    <property type="entry name" value="RRNA METHYLTRANSFERASE 3, MITOCHONDRIAL"/>
    <property type="match status" value="1"/>
</dbReference>
<dbReference type="EC" id="2.1.1.-" evidence="5"/>
<dbReference type="InterPro" id="IPR051259">
    <property type="entry name" value="rRNA_Methyltransferase"/>
</dbReference>
<organism evidence="5 6">
    <name type="scientific">Anaerolinea thermophila (strain DSM 14523 / JCM 11388 / NBRC 100420 / UNI-1)</name>
    <dbReference type="NCBI Taxonomy" id="926569"/>
    <lineage>
        <taxon>Bacteria</taxon>
        <taxon>Bacillati</taxon>
        <taxon>Chloroflexota</taxon>
        <taxon>Anaerolineae</taxon>
        <taxon>Anaerolineales</taxon>
        <taxon>Anaerolineaceae</taxon>
        <taxon>Anaerolinea</taxon>
    </lineage>
</organism>
<dbReference type="eggNOG" id="COG0566">
    <property type="taxonomic scope" value="Bacteria"/>
</dbReference>
<dbReference type="InParanoid" id="E8N0C3"/>
<proteinExistence type="inferred from homology"/>
<dbReference type="Pfam" id="PF22435">
    <property type="entry name" value="MRM3-like_sub_bind"/>
    <property type="match status" value="1"/>
</dbReference>
<dbReference type="Pfam" id="PF00588">
    <property type="entry name" value="SpoU_methylase"/>
    <property type="match status" value="1"/>
</dbReference>
<dbReference type="InterPro" id="IPR013123">
    <property type="entry name" value="SpoU_subst-bd"/>
</dbReference>
<comment type="similarity">
    <text evidence="1">Belongs to the class IV-like SAM-binding methyltransferase superfamily. RNA methyltransferase TrmH family.</text>
</comment>
<keyword evidence="3 5" id="KW-0808">Transferase</keyword>
<evidence type="ECO:0000313" key="6">
    <source>
        <dbReference type="Proteomes" id="UP000008922"/>
    </source>
</evidence>
<dbReference type="SUPFAM" id="SSF55315">
    <property type="entry name" value="L30e-like"/>
    <property type="match status" value="1"/>
</dbReference>
<evidence type="ECO:0000259" key="4">
    <source>
        <dbReference type="SMART" id="SM00967"/>
    </source>
</evidence>
<dbReference type="KEGG" id="atm:ANT_26460"/>
<dbReference type="GO" id="GO:0008173">
    <property type="term" value="F:RNA methyltransferase activity"/>
    <property type="evidence" value="ECO:0007669"/>
    <property type="project" value="InterPro"/>
</dbReference>
<reference evidence="5 6" key="1">
    <citation type="submission" date="2010-12" db="EMBL/GenBank/DDBJ databases">
        <title>Whole genome sequence of Anaerolinea thermophila UNI-1.</title>
        <authorList>
            <person name="Narita-Yamada S."/>
            <person name="Kishi E."/>
            <person name="Watanabe Y."/>
            <person name="Takasaki K."/>
            <person name="Ankai A."/>
            <person name="Oguchi A."/>
            <person name="Fukui S."/>
            <person name="Takahashi M."/>
            <person name="Yashiro I."/>
            <person name="Hosoyama A."/>
            <person name="Sekiguchi Y."/>
            <person name="Hanada S."/>
            <person name="Fujita N."/>
        </authorList>
    </citation>
    <scope>NUCLEOTIDE SEQUENCE [LARGE SCALE GENOMIC DNA]</scope>
    <source>
        <strain evidence="6">DSM 14523 / JCM 11388 / NBRC 100420 / UNI-1</strain>
    </source>
</reference>
<dbReference type="SUPFAM" id="SSF75217">
    <property type="entry name" value="alpha/beta knot"/>
    <property type="match status" value="1"/>
</dbReference>
<dbReference type="InterPro" id="IPR053888">
    <property type="entry name" value="MRM3-like_sub_bind"/>
</dbReference>
<accession>E8N0C3</accession>
<dbReference type="RefSeq" id="WP_013561026.1">
    <property type="nucleotide sequence ID" value="NC_014960.1"/>
</dbReference>
<dbReference type="EMBL" id="AP012029">
    <property type="protein sequence ID" value="BAJ64672.1"/>
    <property type="molecule type" value="Genomic_DNA"/>
</dbReference>
<dbReference type="GO" id="GO:0003723">
    <property type="term" value="F:RNA binding"/>
    <property type="evidence" value="ECO:0007669"/>
    <property type="project" value="InterPro"/>
</dbReference>
<keyword evidence="6" id="KW-1185">Reference proteome</keyword>
<name>E8N0C3_ANATU</name>
<evidence type="ECO:0000256" key="3">
    <source>
        <dbReference type="ARBA" id="ARBA00022679"/>
    </source>
</evidence>
<evidence type="ECO:0000313" key="5">
    <source>
        <dbReference type="EMBL" id="BAJ64672.1"/>
    </source>
</evidence>
<dbReference type="SMART" id="SM00967">
    <property type="entry name" value="SpoU_sub_bind"/>
    <property type="match status" value="1"/>
</dbReference>
<dbReference type="GO" id="GO:0006396">
    <property type="term" value="P:RNA processing"/>
    <property type="evidence" value="ECO:0007669"/>
    <property type="project" value="InterPro"/>
</dbReference>
<dbReference type="Gene3D" id="3.30.1330.30">
    <property type="match status" value="1"/>
</dbReference>
<dbReference type="GO" id="GO:0032259">
    <property type="term" value="P:methylation"/>
    <property type="evidence" value="ECO:0007669"/>
    <property type="project" value="UniProtKB-KW"/>
</dbReference>